<dbReference type="AlphaFoldDB" id="A0A8B8L9L8"/>
<dbReference type="PROSITE" id="PS00375">
    <property type="entry name" value="UDPGT"/>
    <property type="match status" value="1"/>
</dbReference>
<gene>
    <name evidence="6" type="primary">LOC113863510</name>
</gene>
<organism evidence="5 6">
    <name type="scientific">Abrus precatorius</name>
    <name type="common">Indian licorice</name>
    <name type="synonym">Glycine abrus</name>
    <dbReference type="NCBI Taxonomy" id="3816"/>
    <lineage>
        <taxon>Eukaryota</taxon>
        <taxon>Viridiplantae</taxon>
        <taxon>Streptophyta</taxon>
        <taxon>Embryophyta</taxon>
        <taxon>Tracheophyta</taxon>
        <taxon>Spermatophyta</taxon>
        <taxon>Magnoliopsida</taxon>
        <taxon>eudicotyledons</taxon>
        <taxon>Gunneridae</taxon>
        <taxon>Pentapetalae</taxon>
        <taxon>rosids</taxon>
        <taxon>fabids</taxon>
        <taxon>Fabales</taxon>
        <taxon>Fabaceae</taxon>
        <taxon>Papilionoideae</taxon>
        <taxon>50 kb inversion clade</taxon>
        <taxon>NPAAA clade</taxon>
        <taxon>indigoferoid/millettioid clade</taxon>
        <taxon>Abreae</taxon>
        <taxon>Abrus</taxon>
    </lineage>
</organism>
<keyword evidence="2 3" id="KW-0808">Transferase</keyword>
<evidence type="ECO:0000256" key="3">
    <source>
        <dbReference type="RuleBase" id="RU003718"/>
    </source>
</evidence>
<dbReference type="PANTHER" id="PTHR11926:SF1545">
    <property type="entry name" value="GLYCOSYLTRANSFERASE"/>
    <property type="match status" value="1"/>
</dbReference>
<dbReference type="GO" id="GO:0080044">
    <property type="term" value="F:quercetin 7-O-glucosyltransferase activity"/>
    <property type="evidence" value="ECO:0007669"/>
    <property type="project" value="TreeGrafter"/>
</dbReference>
<dbReference type="OrthoDB" id="5835829at2759"/>
<dbReference type="GeneID" id="113863510"/>
<sequence length="449" mass="50657">MEKKERSTGSSRMHCLVLPFPAAGHMNPMLQFSKLLQHQGVRITLVTPHSFSKNFPTLPNWLTLQTISDGFDSGGLEEAGTYPAYIDRFEQVGPDNLVRLIQKLVGRSDPVDCVIYDSSLPWALESAKRLGLFAAVYITQSMAVNTLFYNVHLGQLRVPLTEEEISLPALPKLKLDDMPSVFFSLPYFLYRLVDQFSNIHKADWIFCNTFYELENQVVDWMTKNWPQFRTIGPNVPSKDDQDYGAVQFASDDDKCMEWLDDKPKGSVVYVSFGTTVPLDEEQMKELAWALRICDNHFFWVVRASEETKLPKDFAKKSEKGLVVKWCSQPKVLAHEAIGCFVTHCGWNSTLEALCLGIPTIAVPLMADQITNAKFIADVWKVGLKAPFDEKKIARQGALKHCISKVMDCEEGKEIKNNLIQFKTLAAKAMDEGGSTQKNIGEFVNSLLQL</sequence>
<dbReference type="Pfam" id="PF00201">
    <property type="entry name" value="UDPGT"/>
    <property type="match status" value="1"/>
</dbReference>
<name>A0A8B8L9L8_ABRPR</name>
<dbReference type="PANTHER" id="PTHR11926">
    <property type="entry name" value="GLUCOSYL/GLUCURONOSYL TRANSFERASES"/>
    <property type="match status" value="1"/>
</dbReference>
<keyword evidence="5" id="KW-1185">Reference proteome</keyword>
<proteinExistence type="inferred from homology"/>
<keyword evidence="3" id="KW-0328">Glycosyltransferase</keyword>
<evidence type="ECO:0000256" key="4">
    <source>
        <dbReference type="RuleBase" id="RU362057"/>
    </source>
</evidence>
<evidence type="ECO:0000256" key="2">
    <source>
        <dbReference type="ARBA" id="ARBA00022679"/>
    </source>
</evidence>
<dbReference type="CDD" id="cd03784">
    <property type="entry name" value="GT1_Gtf-like"/>
    <property type="match status" value="1"/>
</dbReference>
<accession>A0A8B8L9L8</accession>
<protein>
    <recommendedName>
        <fullName evidence="4">Glycosyltransferase</fullName>
        <ecNumber evidence="4">2.4.1.-</ecNumber>
    </recommendedName>
</protein>
<evidence type="ECO:0000256" key="1">
    <source>
        <dbReference type="ARBA" id="ARBA00009995"/>
    </source>
</evidence>
<dbReference type="KEGG" id="aprc:113863510"/>
<dbReference type="Gene3D" id="3.40.50.2000">
    <property type="entry name" value="Glycogen Phosphorylase B"/>
    <property type="match status" value="2"/>
</dbReference>
<dbReference type="EC" id="2.4.1.-" evidence="4"/>
<dbReference type="InterPro" id="IPR035595">
    <property type="entry name" value="UDP_glycos_trans_CS"/>
</dbReference>
<dbReference type="GO" id="GO:0080043">
    <property type="term" value="F:quercetin 3-O-glucosyltransferase activity"/>
    <property type="evidence" value="ECO:0007669"/>
    <property type="project" value="TreeGrafter"/>
</dbReference>
<dbReference type="SUPFAM" id="SSF53756">
    <property type="entry name" value="UDP-Glycosyltransferase/glycogen phosphorylase"/>
    <property type="match status" value="1"/>
</dbReference>
<evidence type="ECO:0000313" key="5">
    <source>
        <dbReference type="Proteomes" id="UP000694853"/>
    </source>
</evidence>
<evidence type="ECO:0000313" key="6">
    <source>
        <dbReference type="RefSeq" id="XP_027352915.1"/>
    </source>
</evidence>
<comment type="similarity">
    <text evidence="1 3">Belongs to the UDP-glycosyltransferase family.</text>
</comment>
<reference evidence="5" key="1">
    <citation type="journal article" date="2019" name="Toxins">
        <title>Detection of Abrin-Like and Prepropulchellin-Like Toxin Genes and Transcripts Using Whole Genome Sequencing and Full-Length Transcript Sequencing of Abrus precatorius.</title>
        <authorList>
            <person name="Hovde B.T."/>
            <person name="Daligault H.E."/>
            <person name="Hanschen E.R."/>
            <person name="Kunde Y.A."/>
            <person name="Johnson M.B."/>
            <person name="Starkenburg S.R."/>
            <person name="Johnson S.L."/>
        </authorList>
    </citation>
    <scope>NUCLEOTIDE SEQUENCE [LARGE SCALE GENOMIC DNA]</scope>
</reference>
<dbReference type="InterPro" id="IPR002213">
    <property type="entry name" value="UDP_glucos_trans"/>
</dbReference>
<dbReference type="FunFam" id="3.40.50.2000:FF:000019">
    <property type="entry name" value="Glycosyltransferase"/>
    <property type="match status" value="1"/>
</dbReference>
<reference evidence="6" key="2">
    <citation type="submission" date="2025-08" db="UniProtKB">
        <authorList>
            <consortium name="RefSeq"/>
        </authorList>
    </citation>
    <scope>IDENTIFICATION</scope>
    <source>
        <tissue evidence="6">Young leaves</tissue>
    </source>
</reference>
<dbReference type="RefSeq" id="XP_027352915.1">
    <property type="nucleotide sequence ID" value="XM_027497114.1"/>
</dbReference>
<dbReference type="Proteomes" id="UP000694853">
    <property type="component" value="Unplaced"/>
</dbReference>